<dbReference type="Gene3D" id="3.30.420.40">
    <property type="match status" value="2"/>
</dbReference>
<dbReference type="InterPro" id="IPR000905">
    <property type="entry name" value="Gcp-like_dom"/>
</dbReference>
<gene>
    <name evidence="2" type="ORF">CLV80_10254</name>
</gene>
<dbReference type="NCBIfam" id="TIGR03725">
    <property type="entry name" value="T6A_YeaZ"/>
    <property type="match status" value="1"/>
</dbReference>
<dbReference type="Proteomes" id="UP000238007">
    <property type="component" value="Unassembled WGS sequence"/>
</dbReference>
<dbReference type="Pfam" id="PF00814">
    <property type="entry name" value="TsaD"/>
    <property type="match status" value="1"/>
</dbReference>
<dbReference type="OrthoDB" id="9809995at2"/>
<evidence type="ECO:0000259" key="1">
    <source>
        <dbReference type="Pfam" id="PF00814"/>
    </source>
</evidence>
<evidence type="ECO:0000313" key="3">
    <source>
        <dbReference type="Proteomes" id="UP000238007"/>
    </source>
</evidence>
<dbReference type="AlphaFoldDB" id="A0A2T0W2G5"/>
<organism evidence="2 3">
    <name type="scientific">Yoonia maritima</name>
    <dbReference type="NCBI Taxonomy" id="1435347"/>
    <lineage>
        <taxon>Bacteria</taxon>
        <taxon>Pseudomonadati</taxon>
        <taxon>Pseudomonadota</taxon>
        <taxon>Alphaproteobacteria</taxon>
        <taxon>Rhodobacterales</taxon>
        <taxon>Paracoccaceae</taxon>
        <taxon>Yoonia</taxon>
    </lineage>
</organism>
<dbReference type="SUPFAM" id="SSF53067">
    <property type="entry name" value="Actin-like ATPase domain"/>
    <property type="match status" value="1"/>
</dbReference>
<dbReference type="InterPro" id="IPR022496">
    <property type="entry name" value="T6A_TsaB"/>
</dbReference>
<keyword evidence="3" id="KW-1185">Reference proteome</keyword>
<evidence type="ECO:0000313" key="2">
    <source>
        <dbReference type="EMBL" id="PRY79411.1"/>
    </source>
</evidence>
<dbReference type="RefSeq" id="WP_106354569.1">
    <property type="nucleotide sequence ID" value="NZ_PVTP01000002.1"/>
</dbReference>
<proteinExistence type="predicted"/>
<name>A0A2T0W2G5_9RHOB</name>
<dbReference type="GO" id="GO:0002949">
    <property type="term" value="P:tRNA threonylcarbamoyladenosine modification"/>
    <property type="evidence" value="ECO:0007669"/>
    <property type="project" value="InterPro"/>
</dbReference>
<dbReference type="InterPro" id="IPR043129">
    <property type="entry name" value="ATPase_NBD"/>
</dbReference>
<dbReference type="PANTHER" id="PTHR11735:SF11">
    <property type="entry name" value="TRNA THREONYLCARBAMOYLADENOSINE BIOSYNTHESIS PROTEIN TSAB"/>
    <property type="match status" value="1"/>
</dbReference>
<accession>A0A2T0W2G5</accession>
<feature type="domain" description="Gcp-like" evidence="1">
    <location>
        <begin position="35"/>
        <end position="124"/>
    </location>
</feature>
<dbReference type="GO" id="GO:0005829">
    <property type="term" value="C:cytosol"/>
    <property type="evidence" value="ECO:0007669"/>
    <property type="project" value="TreeGrafter"/>
</dbReference>
<reference evidence="2 3" key="1">
    <citation type="submission" date="2018-03" db="EMBL/GenBank/DDBJ databases">
        <title>Genomic Encyclopedia of Archaeal and Bacterial Type Strains, Phase II (KMG-II): from individual species to whole genera.</title>
        <authorList>
            <person name="Goeker M."/>
        </authorList>
    </citation>
    <scope>NUCLEOTIDE SEQUENCE [LARGE SCALE GENOMIC DNA]</scope>
    <source>
        <strain evidence="2 3">DSM 101533</strain>
    </source>
</reference>
<protein>
    <submittedName>
        <fullName evidence="2">tRNA threonylcarbamoyl adenosine modification protein YeaZ</fullName>
    </submittedName>
</protein>
<sequence length="219" mass="23205">MQPNTKVIAFDTSAAHCAAALLLGDRIITRIDEMSKGQAEHLMPMLEEMLAVEGHTWRDLDAIGVGTGPGNFTGIRISVSAARGLSLGLGKPSIGVSNLEAQTFGLKGPLVSCLDARRGHAYVQVFVGDAMTPPRICALTASELPKWHDGLKPRVVGSLAEPIAEIMNCDTVEAPNPIIEGIAYFAASRIDTTTDRPTPLYVRAADAAPPRDQAPAILL</sequence>
<comment type="caution">
    <text evidence="2">The sequence shown here is derived from an EMBL/GenBank/DDBJ whole genome shotgun (WGS) entry which is preliminary data.</text>
</comment>
<dbReference type="EMBL" id="PVTP01000002">
    <property type="protein sequence ID" value="PRY79411.1"/>
    <property type="molecule type" value="Genomic_DNA"/>
</dbReference>
<dbReference type="PANTHER" id="PTHR11735">
    <property type="entry name" value="TRNA N6-ADENOSINE THREONYLCARBAMOYLTRANSFERASE"/>
    <property type="match status" value="1"/>
</dbReference>